<protein>
    <submittedName>
        <fullName evidence="1">Uncharacterized protein</fullName>
    </submittedName>
</protein>
<dbReference type="AlphaFoldDB" id="A0A1S1YTX9"/>
<evidence type="ECO:0000313" key="1">
    <source>
        <dbReference type="EMBL" id="OHX64487.1"/>
    </source>
</evidence>
<organism evidence="1 2">
    <name type="scientific">Flammeovirga pacifica</name>
    <dbReference type="NCBI Taxonomy" id="915059"/>
    <lineage>
        <taxon>Bacteria</taxon>
        <taxon>Pseudomonadati</taxon>
        <taxon>Bacteroidota</taxon>
        <taxon>Cytophagia</taxon>
        <taxon>Cytophagales</taxon>
        <taxon>Flammeovirgaceae</taxon>
        <taxon>Flammeovirga</taxon>
    </lineage>
</organism>
<dbReference type="EMBL" id="JRYR02000002">
    <property type="protein sequence ID" value="OHX64487.1"/>
    <property type="molecule type" value="Genomic_DNA"/>
</dbReference>
<keyword evidence="2" id="KW-1185">Reference proteome</keyword>
<dbReference type="STRING" id="915059.NH26_23185"/>
<proteinExistence type="predicted"/>
<evidence type="ECO:0000313" key="2">
    <source>
        <dbReference type="Proteomes" id="UP000179797"/>
    </source>
</evidence>
<name>A0A1S1YTX9_FLAPC</name>
<accession>A0A1S1YTX9</accession>
<reference evidence="1 2" key="1">
    <citation type="journal article" date="2012" name="Int. J. Syst. Evol. Microbiol.">
        <title>Flammeovirga pacifica sp. nov., isolated from deep-sea sediment.</title>
        <authorList>
            <person name="Xu H."/>
            <person name="Fu Y."/>
            <person name="Yang N."/>
            <person name="Ding Z."/>
            <person name="Lai Q."/>
            <person name="Zeng R."/>
        </authorList>
    </citation>
    <scope>NUCLEOTIDE SEQUENCE [LARGE SCALE GENOMIC DNA]</scope>
    <source>
        <strain evidence="2">DSM 24597 / LMG 26175 / WPAGA1</strain>
    </source>
</reference>
<comment type="caution">
    <text evidence="1">The sequence shown here is derived from an EMBL/GenBank/DDBJ whole genome shotgun (WGS) entry which is preliminary data.</text>
</comment>
<sequence>MVYENDEDGTELFRYEDENLNNTDKVYIEIPYSAITGNISNPYLGELKLAYRTYNSSNHPSV</sequence>
<gene>
    <name evidence="1" type="ORF">NH26_23185</name>
</gene>
<dbReference type="Proteomes" id="UP000179797">
    <property type="component" value="Unassembled WGS sequence"/>
</dbReference>